<keyword evidence="2" id="KW-1185">Reference proteome</keyword>
<evidence type="ECO:0008006" key="3">
    <source>
        <dbReference type="Google" id="ProtNLM"/>
    </source>
</evidence>
<dbReference type="Proteomes" id="UP000316304">
    <property type="component" value="Unassembled WGS sequence"/>
</dbReference>
<dbReference type="OrthoDB" id="289094at2"/>
<dbReference type="EMBL" id="SJPT01000004">
    <property type="protein sequence ID" value="TWU23426.1"/>
    <property type="molecule type" value="Genomic_DNA"/>
</dbReference>
<comment type="caution">
    <text evidence="1">The sequence shown here is derived from an EMBL/GenBank/DDBJ whole genome shotgun (WGS) entry which is preliminary data.</text>
</comment>
<sequence length="146" mass="15767">MIQHSIRKSTYSVVLMMIVASLTTIVGCGSEGAGPGKYHVSGNVTFQGQPLPEGEILFTPDTAAGNRGPASIAYVKDGKYSTQPGKGLIGGAYRFEVEGFETKAEKDQDGEAIVAPMFQTFVSQHDFELQDSTFDFEVQVPAKKKR</sequence>
<dbReference type="RefSeq" id="WP_146595133.1">
    <property type="nucleotide sequence ID" value="NZ_SJPT01000004.1"/>
</dbReference>
<reference evidence="1 2" key="1">
    <citation type="submission" date="2019-02" db="EMBL/GenBank/DDBJ databases">
        <title>Deep-cultivation of Planctomycetes and their phenomic and genomic characterization uncovers novel biology.</title>
        <authorList>
            <person name="Wiegand S."/>
            <person name="Jogler M."/>
            <person name="Boedeker C."/>
            <person name="Pinto D."/>
            <person name="Vollmers J."/>
            <person name="Rivas-Marin E."/>
            <person name="Kohn T."/>
            <person name="Peeters S.H."/>
            <person name="Heuer A."/>
            <person name="Rast P."/>
            <person name="Oberbeckmann S."/>
            <person name="Bunk B."/>
            <person name="Jeske O."/>
            <person name="Meyerdierks A."/>
            <person name="Storesund J.E."/>
            <person name="Kallscheuer N."/>
            <person name="Luecker S."/>
            <person name="Lage O.M."/>
            <person name="Pohl T."/>
            <person name="Merkel B.J."/>
            <person name="Hornburger P."/>
            <person name="Mueller R.-W."/>
            <person name="Bruemmer F."/>
            <person name="Labrenz M."/>
            <person name="Spormann A.M."/>
            <person name="Op Den Camp H."/>
            <person name="Overmann J."/>
            <person name="Amann R."/>
            <person name="Jetten M.S.M."/>
            <person name="Mascher T."/>
            <person name="Medema M.H."/>
            <person name="Devos D.P."/>
            <person name="Kaster A.-K."/>
            <person name="Ovreas L."/>
            <person name="Rohde M."/>
            <person name="Galperin M.Y."/>
            <person name="Jogler C."/>
        </authorList>
    </citation>
    <scope>NUCLEOTIDE SEQUENCE [LARGE SCALE GENOMIC DNA]</scope>
    <source>
        <strain evidence="1 2">Pla52o</strain>
    </source>
</reference>
<protein>
    <recommendedName>
        <fullName evidence="3">Carboxypeptidase regulatory-like domain-containing protein</fullName>
    </recommendedName>
</protein>
<gene>
    <name evidence="1" type="ORF">Pla52o_29620</name>
</gene>
<organism evidence="1 2">
    <name type="scientific">Novipirellula galeiformis</name>
    <dbReference type="NCBI Taxonomy" id="2528004"/>
    <lineage>
        <taxon>Bacteria</taxon>
        <taxon>Pseudomonadati</taxon>
        <taxon>Planctomycetota</taxon>
        <taxon>Planctomycetia</taxon>
        <taxon>Pirellulales</taxon>
        <taxon>Pirellulaceae</taxon>
        <taxon>Novipirellula</taxon>
    </lineage>
</organism>
<dbReference type="AlphaFoldDB" id="A0A5C6CJZ5"/>
<name>A0A5C6CJZ5_9BACT</name>
<evidence type="ECO:0000313" key="2">
    <source>
        <dbReference type="Proteomes" id="UP000316304"/>
    </source>
</evidence>
<dbReference type="PROSITE" id="PS51257">
    <property type="entry name" value="PROKAR_LIPOPROTEIN"/>
    <property type="match status" value="1"/>
</dbReference>
<proteinExistence type="predicted"/>
<accession>A0A5C6CJZ5</accession>
<evidence type="ECO:0000313" key="1">
    <source>
        <dbReference type="EMBL" id="TWU23426.1"/>
    </source>
</evidence>